<dbReference type="AlphaFoldDB" id="A0A6B9XXU5"/>
<keyword evidence="1" id="KW-0496">Mitochondrion</keyword>
<dbReference type="EMBL" id="MK697706">
    <property type="protein sequence ID" value="QHR92833.1"/>
    <property type="molecule type" value="Genomic_DNA"/>
</dbReference>
<proteinExistence type="predicted"/>
<name>A0A6B9XXU5_PICSI</name>
<accession>A0A6B9XXU5</accession>
<evidence type="ECO:0000313" key="1">
    <source>
        <dbReference type="EMBL" id="QHR92833.1"/>
    </source>
</evidence>
<geneLocation type="mitochondrion" evidence="1"/>
<reference evidence="1" key="1">
    <citation type="submission" date="2019-03" db="EMBL/GenBank/DDBJ databases">
        <title>Largest Complete Mitochondrial Genome of a Gymnosperm, Sitka Spruce (Picea sitchensis), Indicates Complex Physical Structure.</title>
        <authorList>
            <person name="Jackman S.D."/>
            <person name="Coombe L."/>
            <person name="Warren R."/>
            <person name="Kirk H."/>
            <person name="Trinh E."/>
            <person name="McLeod T."/>
            <person name="Pleasance S."/>
            <person name="Pandoh P."/>
            <person name="Zhao Y."/>
            <person name="Coope R."/>
            <person name="Bousquet J."/>
            <person name="Bohlmann J.C."/>
            <person name="Jones S.J.M."/>
            <person name="Birol I."/>
        </authorList>
    </citation>
    <scope>NUCLEOTIDE SEQUENCE</scope>
    <source>
        <strain evidence="1">Q903</strain>
    </source>
</reference>
<gene>
    <name evidence="1" type="primary">orf06935</name>
    <name evidence="1" type="ORF">Q903MT_gene6881</name>
</gene>
<sequence length="62" mass="6722">MFLGRCWARLFLLCLLAGQTGRLFIAAGLLALRPLQANLAKYYGSSLSVCPTALVTISVQLH</sequence>
<organism evidence="1">
    <name type="scientific">Picea sitchensis</name>
    <name type="common">Sitka spruce</name>
    <name type="synonym">Pinus sitchensis</name>
    <dbReference type="NCBI Taxonomy" id="3332"/>
    <lineage>
        <taxon>Eukaryota</taxon>
        <taxon>Viridiplantae</taxon>
        <taxon>Streptophyta</taxon>
        <taxon>Embryophyta</taxon>
        <taxon>Tracheophyta</taxon>
        <taxon>Spermatophyta</taxon>
        <taxon>Pinopsida</taxon>
        <taxon>Pinidae</taxon>
        <taxon>Conifers I</taxon>
        <taxon>Pinales</taxon>
        <taxon>Pinaceae</taxon>
        <taxon>Picea</taxon>
    </lineage>
</organism>
<protein>
    <submittedName>
        <fullName evidence="1">Uncharacterized protein</fullName>
    </submittedName>
</protein>